<keyword evidence="3" id="KW-0597">Phosphoprotein</keyword>
<dbReference type="Proteomes" id="UP001604335">
    <property type="component" value="Unassembled WGS sequence"/>
</dbReference>
<protein>
    <recommendedName>
        <fullName evidence="2">histidine kinase</fullName>
        <ecNumber evidence="2">2.7.13.3</ecNumber>
    </recommendedName>
</protein>
<keyword evidence="8" id="KW-0067">ATP-binding</keyword>
<dbReference type="Pfam" id="PF02518">
    <property type="entry name" value="HATPase_c"/>
    <property type="match status" value="1"/>
</dbReference>
<evidence type="ECO:0000256" key="2">
    <source>
        <dbReference type="ARBA" id="ARBA00012438"/>
    </source>
</evidence>
<dbReference type="Gene3D" id="3.30.565.10">
    <property type="entry name" value="Histidine kinase-like ATPase, C-terminal domain"/>
    <property type="match status" value="1"/>
</dbReference>
<dbReference type="SUPFAM" id="SSF55874">
    <property type="entry name" value="ATPase domain of HSP90 chaperone/DNA topoisomerase II/histidine kinase"/>
    <property type="match status" value="1"/>
</dbReference>
<dbReference type="CDD" id="cd00082">
    <property type="entry name" value="HisKA"/>
    <property type="match status" value="1"/>
</dbReference>
<keyword evidence="8" id="KW-0547">Nucleotide-binding</keyword>
<feature type="coiled-coil region" evidence="6">
    <location>
        <begin position="3"/>
        <end position="86"/>
    </location>
</feature>
<dbReference type="SMART" id="SM00388">
    <property type="entry name" value="HisKA"/>
    <property type="match status" value="1"/>
</dbReference>
<evidence type="ECO:0000256" key="5">
    <source>
        <dbReference type="ARBA" id="ARBA00023012"/>
    </source>
</evidence>
<feature type="domain" description="Histidine kinase" evidence="7">
    <location>
        <begin position="95"/>
        <end position="353"/>
    </location>
</feature>
<evidence type="ECO:0000313" key="9">
    <source>
        <dbReference type="Proteomes" id="UP001604335"/>
    </source>
</evidence>
<keyword evidence="4" id="KW-0808">Transferase</keyword>
<comment type="caution">
    <text evidence="8">The sequence shown here is derived from an EMBL/GenBank/DDBJ whole genome shotgun (WGS) entry which is preliminary data.</text>
</comment>
<keyword evidence="4" id="KW-0418">Kinase</keyword>
<dbReference type="SMART" id="SM00387">
    <property type="entry name" value="HATPase_c"/>
    <property type="match status" value="1"/>
</dbReference>
<keyword evidence="6" id="KW-0175">Coiled coil</keyword>
<dbReference type="InterPro" id="IPR036097">
    <property type="entry name" value="HisK_dim/P_sf"/>
</dbReference>
<dbReference type="PANTHER" id="PTHR43065">
    <property type="entry name" value="SENSOR HISTIDINE KINASE"/>
    <property type="match status" value="1"/>
</dbReference>
<evidence type="ECO:0000256" key="6">
    <source>
        <dbReference type="SAM" id="Coils"/>
    </source>
</evidence>
<dbReference type="GO" id="GO:0005524">
    <property type="term" value="F:ATP binding"/>
    <property type="evidence" value="ECO:0007669"/>
    <property type="project" value="UniProtKB-KW"/>
</dbReference>
<evidence type="ECO:0000259" key="7">
    <source>
        <dbReference type="PROSITE" id="PS50109"/>
    </source>
</evidence>
<accession>A0ABW7C7Q1</accession>
<dbReference type="InterPro" id="IPR036890">
    <property type="entry name" value="HATPase_C_sf"/>
</dbReference>
<dbReference type="InterPro" id="IPR003661">
    <property type="entry name" value="HisK_dim/P_dom"/>
</dbReference>
<keyword evidence="5" id="KW-0902">Two-component regulatory system</keyword>
<gene>
    <name evidence="8" type="ORF">VPK24_06150</name>
</gene>
<dbReference type="InterPro" id="IPR004358">
    <property type="entry name" value="Sig_transdc_His_kin-like_C"/>
</dbReference>
<sequence length="359" mass="41133">MEANADQQKLRELEKKVRVLTKKLERSEADRQQLEDASEERERILKVVIRDFELSQANLEHRTRELEVALRDLKQLQVKLIESEKMSALGVLVAGVAHEINNPINFIHGNLTYIKTYTQNLLKLVTVYQKYVSSSIQELQDLSEEIDLDFLQDDMINILRSMQTGSERIQKIVLSLRNFSRLDESKFKAVDIHAGMDNTLMILQHRLQATTTRPAIQVRKQYGNLPLVECYAGSLNQVFMNLLNNAIDAIEDSNQTRTDQELQHNPHAIWLRTEVNNQDQIKITIADNGQGIPEEVQSRIFDPFFTTKPVGKGTGLGLSISYQIITEKHKGKFYCHSTKGVGTEFMIEIPVRQQSSTSR</sequence>
<dbReference type="SUPFAM" id="SSF47384">
    <property type="entry name" value="Homodimeric domain of signal transducing histidine kinase"/>
    <property type="match status" value="1"/>
</dbReference>
<dbReference type="PANTHER" id="PTHR43065:SF50">
    <property type="entry name" value="HISTIDINE KINASE"/>
    <property type="match status" value="1"/>
</dbReference>
<name>A0ABW7C7Q1_9CYAN</name>
<dbReference type="InterPro" id="IPR003594">
    <property type="entry name" value="HATPase_dom"/>
</dbReference>
<reference evidence="9" key="1">
    <citation type="journal article" date="2024" name="Algal Res.">
        <title>Biochemical, toxicological and genomic investigation of a high-biomass producing Limnothrix strain isolated from Italian shallow drinking water reservoir.</title>
        <authorList>
            <person name="Simonazzi M."/>
            <person name="Shishido T.K."/>
            <person name="Delbaje E."/>
            <person name="Wahlsten M."/>
            <person name="Fewer D.P."/>
            <person name="Sivonen K."/>
            <person name="Pezzolesi L."/>
            <person name="Pistocchi R."/>
        </authorList>
    </citation>
    <scope>NUCLEOTIDE SEQUENCE [LARGE SCALE GENOMIC DNA]</scope>
    <source>
        <strain evidence="9">LRLZ20PSL1</strain>
    </source>
</reference>
<dbReference type="RefSeq" id="WP_393011367.1">
    <property type="nucleotide sequence ID" value="NZ_JAZAQF010000029.1"/>
</dbReference>
<dbReference type="EC" id="2.7.13.3" evidence="2"/>
<comment type="catalytic activity">
    <reaction evidence="1">
        <text>ATP + protein L-histidine = ADP + protein N-phospho-L-histidine.</text>
        <dbReference type="EC" id="2.7.13.3"/>
    </reaction>
</comment>
<dbReference type="Gene3D" id="1.10.287.130">
    <property type="match status" value="1"/>
</dbReference>
<dbReference type="InterPro" id="IPR005467">
    <property type="entry name" value="His_kinase_dom"/>
</dbReference>
<proteinExistence type="predicted"/>
<dbReference type="PRINTS" id="PR00344">
    <property type="entry name" value="BCTRLSENSOR"/>
</dbReference>
<evidence type="ECO:0000256" key="3">
    <source>
        <dbReference type="ARBA" id="ARBA00022553"/>
    </source>
</evidence>
<evidence type="ECO:0000256" key="4">
    <source>
        <dbReference type="ARBA" id="ARBA00022777"/>
    </source>
</evidence>
<evidence type="ECO:0000313" key="8">
    <source>
        <dbReference type="EMBL" id="MFG3817213.1"/>
    </source>
</evidence>
<keyword evidence="9" id="KW-1185">Reference proteome</keyword>
<organism evidence="8 9">
    <name type="scientific">Limnothrix redekei LRLZ20PSL1</name>
    <dbReference type="NCBI Taxonomy" id="3112953"/>
    <lineage>
        <taxon>Bacteria</taxon>
        <taxon>Bacillati</taxon>
        <taxon>Cyanobacteriota</taxon>
        <taxon>Cyanophyceae</taxon>
        <taxon>Pseudanabaenales</taxon>
        <taxon>Pseudanabaenaceae</taxon>
        <taxon>Limnothrix</taxon>
    </lineage>
</organism>
<evidence type="ECO:0000256" key="1">
    <source>
        <dbReference type="ARBA" id="ARBA00000085"/>
    </source>
</evidence>
<dbReference type="PROSITE" id="PS50109">
    <property type="entry name" value="HIS_KIN"/>
    <property type="match status" value="1"/>
</dbReference>
<dbReference type="EMBL" id="JAZAQF010000029">
    <property type="protein sequence ID" value="MFG3817213.1"/>
    <property type="molecule type" value="Genomic_DNA"/>
</dbReference>